<name>A0A061S982_9CHLO</name>
<sequence length="355" mass="39458">MLQAPLQNLDFIDLALRYLSVFLDVVLQKWRMRRLPDLKLIGQRPEEGTTVVITGPTSGIGTETAAEFARRGCRVILACRSPERGADLKERIEAEAKICGTSRPLVEVMQLDLASLDSVRAFCDRWEKSQRPLHILVNNAGVFAMGAPRSTTRDGQELHLGTNYLAAFLLTMRLLPSLRKGGEELRGSGREARVVMVSSKLHEIGTIHTADPQLSRSYSSAAAYGQSKLAQVMFVAELRRRIPEGWNVGCYSVHPGNVMTEVVRTLPRVVQRGYRLVMRTFLLTWAQGARATLFAATDSAAKLAGEATHGYFDSDCSAKKPSSFATDEAVARWLWRFSCDMVDLPEQYSLPKREG</sequence>
<dbReference type="GO" id="GO:0016491">
    <property type="term" value="F:oxidoreductase activity"/>
    <property type="evidence" value="ECO:0007669"/>
    <property type="project" value="UniProtKB-KW"/>
</dbReference>
<organism evidence="2">
    <name type="scientific">Tetraselmis sp. GSL018</name>
    <dbReference type="NCBI Taxonomy" id="582737"/>
    <lineage>
        <taxon>Eukaryota</taxon>
        <taxon>Viridiplantae</taxon>
        <taxon>Chlorophyta</taxon>
        <taxon>core chlorophytes</taxon>
        <taxon>Chlorodendrophyceae</taxon>
        <taxon>Chlorodendrales</taxon>
        <taxon>Chlorodendraceae</taxon>
        <taxon>Tetraselmis</taxon>
    </lineage>
</organism>
<dbReference type="PRINTS" id="PR00081">
    <property type="entry name" value="GDHRDH"/>
</dbReference>
<dbReference type="EMBL" id="GBEZ01005777">
    <property type="protein sequence ID" value="JAC79569.1"/>
    <property type="molecule type" value="Transcribed_RNA"/>
</dbReference>
<dbReference type="CDD" id="cd05327">
    <property type="entry name" value="retinol-DH_like_SDR_c_like"/>
    <property type="match status" value="1"/>
</dbReference>
<accession>A0A061S982</accession>
<keyword evidence="1" id="KW-0560">Oxidoreductase</keyword>
<evidence type="ECO:0000313" key="2">
    <source>
        <dbReference type="EMBL" id="JAC79569.1"/>
    </source>
</evidence>
<reference evidence="2" key="1">
    <citation type="submission" date="2014-05" db="EMBL/GenBank/DDBJ databases">
        <title>The transcriptome of the halophilic microalga Tetraselmis sp. GSL018 isolated from the Great Salt Lake, Utah.</title>
        <authorList>
            <person name="Jinkerson R.E."/>
            <person name="D'Adamo S."/>
            <person name="Posewitz M.C."/>
        </authorList>
    </citation>
    <scope>NUCLEOTIDE SEQUENCE</scope>
    <source>
        <strain evidence="2">GSL018</strain>
    </source>
</reference>
<proteinExistence type="predicted"/>
<dbReference type="SUPFAM" id="SSF51735">
    <property type="entry name" value="NAD(P)-binding Rossmann-fold domains"/>
    <property type="match status" value="1"/>
</dbReference>
<gene>
    <name evidence="2" type="ORF">TSPGSL018_12404</name>
</gene>
<dbReference type="InterPro" id="IPR002347">
    <property type="entry name" value="SDR_fam"/>
</dbReference>
<dbReference type="PANTHER" id="PTHR43157">
    <property type="entry name" value="PHOSPHATIDYLINOSITOL-GLYCAN BIOSYNTHESIS CLASS F PROTEIN-RELATED"/>
    <property type="match status" value="1"/>
</dbReference>
<evidence type="ECO:0000256" key="1">
    <source>
        <dbReference type="ARBA" id="ARBA00023002"/>
    </source>
</evidence>
<dbReference type="Gene3D" id="3.40.50.720">
    <property type="entry name" value="NAD(P)-binding Rossmann-like Domain"/>
    <property type="match status" value="1"/>
</dbReference>
<protein>
    <submittedName>
        <fullName evidence="2">Forever young oxidoreductase</fullName>
    </submittedName>
</protein>
<dbReference type="PANTHER" id="PTHR43157:SF31">
    <property type="entry name" value="PHOSPHATIDYLINOSITOL-GLYCAN BIOSYNTHESIS CLASS F PROTEIN"/>
    <property type="match status" value="1"/>
</dbReference>
<dbReference type="Pfam" id="PF00106">
    <property type="entry name" value="adh_short"/>
    <property type="match status" value="1"/>
</dbReference>
<dbReference type="AlphaFoldDB" id="A0A061S982"/>
<dbReference type="InterPro" id="IPR036291">
    <property type="entry name" value="NAD(P)-bd_dom_sf"/>
</dbReference>